<accession>A0A2S6ISJ5</accession>
<evidence type="ECO:0000313" key="3">
    <source>
        <dbReference type="Proteomes" id="UP000239485"/>
    </source>
</evidence>
<keyword evidence="1" id="KW-1133">Transmembrane helix</keyword>
<dbReference type="EMBL" id="PTJD01000004">
    <property type="protein sequence ID" value="PPK97222.1"/>
    <property type="molecule type" value="Genomic_DNA"/>
</dbReference>
<gene>
    <name evidence="2" type="ORF">CLV92_10437</name>
</gene>
<dbReference type="OrthoDB" id="116480at2"/>
<dbReference type="AlphaFoldDB" id="A0A2S6ISJ5"/>
<keyword evidence="3" id="KW-1185">Reference proteome</keyword>
<dbReference type="PANTHER" id="PTHR41282">
    <property type="entry name" value="CONSERVED TRANSMEMBRANE PROTEIN-RELATED"/>
    <property type="match status" value="1"/>
</dbReference>
<feature type="transmembrane region" description="Helical" evidence="1">
    <location>
        <begin position="54"/>
        <end position="73"/>
    </location>
</feature>
<comment type="caution">
    <text evidence="2">The sequence shown here is derived from an EMBL/GenBank/DDBJ whole genome shotgun (WGS) entry which is preliminary data.</text>
</comment>
<dbReference type="PANTHER" id="PTHR41282:SF1">
    <property type="entry name" value="CONSERVED TRANSMEMBRANE PROTEIN-RELATED"/>
    <property type="match status" value="1"/>
</dbReference>
<protein>
    <submittedName>
        <fullName evidence="2">Putative YccA/Bax inhibitor family protein</fullName>
    </submittedName>
</protein>
<dbReference type="Proteomes" id="UP000239485">
    <property type="component" value="Unassembled WGS sequence"/>
</dbReference>
<evidence type="ECO:0000313" key="2">
    <source>
        <dbReference type="EMBL" id="PPK97222.1"/>
    </source>
</evidence>
<feature type="transmembrane region" description="Helical" evidence="1">
    <location>
        <begin position="237"/>
        <end position="259"/>
    </location>
</feature>
<feature type="transmembrane region" description="Helical" evidence="1">
    <location>
        <begin position="131"/>
        <end position="153"/>
    </location>
</feature>
<dbReference type="PIRSF" id="PIRSF009160">
    <property type="entry name" value="UCP009160"/>
    <property type="match status" value="1"/>
</dbReference>
<keyword evidence="1" id="KW-0472">Membrane</keyword>
<feature type="transmembrane region" description="Helical" evidence="1">
    <location>
        <begin position="192"/>
        <end position="216"/>
    </location>
</feature>
<reference evidence="2 3" key="1">
    <citation type="submission" date="2018-02" db="EMBL/GenBank/DDBJ databases">
        <title>Genomic Encyclopedia of Archaeal and Bacterial Type Strains, Phase II (KMG-II): from individual species to whole genera.</title>
        <authorList>
            <person name="Goeker M."/>
        </authorList>
    </citation>
    <scope>NUCLEOTIDE SEQUENCE [LARGE SCALE GENOMIC DNA]</scope>
    <source>
        <strain evidence="2 3">DSM 22857</strain>
    </source>
</reference>
<proteinExistence type="predicted"/>
<sequence>MQSKNPIFARNAQFSRNGYGNFDVGTPSADQLAGMYGAPPASPAQMGRMTLDDVVVRTASLFAVVVAAAGFAWLTGLGFVAAIGAGLIGFGLAMWAQLSRKVRPGVMFAYAGFEGIFVGAISHFYELRFPGIVGSAVLGTLCAFGAMLAAYKVGAIRVTPKFTKVLIIAGLGYMVFSLVNLGIWAVTGNSVYAGGGVLAIGLSLVGVVLASLFLVLDFDYIERGIRNGVPQREAWRAAFGLVVTLVWLYLEILRLLAILRGND</sequence>
<feature type="transmembrane region" description="Helical" evidence="1">
    <location>
        <begin position="79"/>
        <end position="98"/>
    </location>
</feature>
<keyword evidence="1" id="KW-0812">Transmembrane</keyword>
<dbReference type="Pfam" id="PF12811">
    <property type="entry name" value="BaxI_1"/>
    <property type="match status" value="1"/>
</dbReference>
<feature type="transmembrane region" description="Helical" evidence="1">
    <location>
        <begin position="105"/>
        <end position="125"/>
    </location>
</feature>
<feature type="transmembrane region" description="Helical" evidence="1">
    <location>
        <begin position="165"/>
        <end position="186"/>
    </location>
</feature>
<name>A0A2S6ISJ5_9ACTN</name>
<evidence type="ECO:0000256" key="1">
    <source>
        <dbReference type="SAM" id="Phobius"/>
    </source>
</evidence>
<organism evidence="2 3">
    <name type="scientific">Kineococcus xinjiangensis</name>
    <dbReference type="NCBI Taxonomy" id="512762"/>
    <lineage>
        <taxon>Bacteria</taxon>
        <taxon>Bacillati</taxon>
        <taxon>Actinomycetota</taxon>
        <taxon>Actinomycetes</taxon>
        <taxon>Kineosporiales</taxon>
        <taxon>Kineosporiaceae</taxon>
        <taxon>Kineococcus</taxon>
    </lineage>
</organism>
<dbReference type="InterPro" id="IPR010539">
    <property type="entry name" value="BaxI_1-like"/>
</dbReference>
<dbReference type="RefSeq" id="WP_104432067.1">
    <property type="nucleotide sequence ID" value="NZ_PTJD01000004.1"/>
</dbReference>